<sequence length="262" mass="30843">MPTLIENAWKLVFETPWWPDDLSGDILDPEDHDFDYSLLYRKPCQTFISPKGYSVFSCPCRDEEGNPVMPEKLDETYLERKRKNMGPYLYNALYELQPVMEDEVVFQRQWIVHIKKLPFPFVRNLAIDMAGTLSEESSFTGISIGEWDIDGNLNIPYARKYKLTPMRVKDLVIKLIYESEKLKRPIRYIIIEKEKFGIYLADHLKVENVKPQIVLSEIAGKKSRTRFEELVPKYECGMIRSFQGLKDYEAGVRTYYRGKKKE</sequence>
<dbReference type="EMBL" id="BARS01026807">
    <property type="protein sequence ID" value="GAG04747.1"/>
    <property type="molecule type" value="Genomic_DNA"/>
</dbReference>
<comment type="caution">
    <text evidence="1">The sequence shown here is derived from an EMBL/GenBank/DDBJ whole genome shotgun (WGS) entry which is preliminary data.</text>
</comment>
<dbReference type="AlphaFoldDB" id="X0UZY6"/>
<evidence type="ECO:0000313" key="1">
    <source>
        <dbReference type="EMBL" id="GAG04747.1"/>
    </source>
</evidence>
<feature type="non-terminal residue" evidence="1">
    <location>
        <position position="262"/>
    </location>
</feature>
<gene>
    <name evidence="1" type="ORF">S01H1_42193</name>
</gene>
<reference evidence="1" key="1">
    <citation type="journal article" date="2014" name="Front. Microbiol.">
        <title>High frequency of phylogenetically diverse reductive dehalogenase-homologous genes in deep subseafloor sedimentary metagenomes.</title>
        <authorList>
            <person name="Kawai M."/>
            <person name="Futagami T."/>
            <person name="Toyoda A."/>
            <person name="Takaki Y."/>
            <person name="Nishi S."/>
            <person name="Hori S."/>
            <person name="Arai W."/>
            <person name="Tsubouchi T."/>
            <person name="Morono Y."/>
            <person name="Uchiyama I."/>
            <person name="Ito T."/>
            <person name="Fujiyama A."/>
            <person name="Inagaki F."/>
            <person name="Takami H."/>
        </authorList>
    </citation>
    <scope>NUCLEOTIDE SEQUENCE</scope>
    <source>
        <strain evidence="1">Expedition CK06-06</strain>
    </source>
</reference>
<protein>
    <submittedName>
        <fullName evidence="1">Uncharacterized protein</fullName>
    </submittedName>
</protein>
<name>X0UZY6_9ZZZZ</name>
<accession>X0UZY6</accession>
<organism evidence="1">
    <name type="scientific">marine sediment metagenome</name>
    <dbReference type="NCBI Taxonomy" id="412755"/>
    <lineage>
        <taxon>unclassified sequences</taxon>
        <taxon>metagenomes</taxon>
        <taxon>ecological metagenomes</taxon>
    </lineage>
</organism>
<proteinExistence type="predicted"/>